<gene>
    <name evidence="1" type="ORF">B842_12105</name>
</gene>
<dbReference type="RefSeq" id="WP_040086960.1">
    <property type="nucleotide sequence ID" value="NZ_BCSU01000013.1"/>
</dbReference>
<dbReference type="Gene3D" id="3.30.1240.10">
    <property type="match status" value="1"/>
</dbReference>
<dbReference type="Proteomes" id="UP000031524">
    <property type="component" value="Chromosome"/>
</dbReference>
<dbReference type="Pfam" id="PF08282">
    <property type="entry name" value="Hydrolase_3"/>
    <property type="match status" value="1"/>
</dbReference>
<dbReference type="GO" id="GO:0000287">
    <property type="term" value="F:magnesium ion binding"/>
    <property type="evidence" value="ECO:0007669"/>
    <property type="project" value="TreeGrafter"/>
</dbReference>
<dbReference type="SFLD" id="SFLDG01140">
    <property type="entry name" value="C2.B:_Phosphomannomutase_and_P"/>
    <property type="match status" value="1"/>
</dbReference>
<dbReference type="PANTHER" id="PTHR10000">
    <property type="entry name" value="PHOSPHOSERINE PHOSPHATASE"/>
    <property type="match status" value="1"/>
</dbReference>
<dbReference type="GO" id="GO:0016791">
    <property type="term" value="F:phosphatase activity"/>
    <property type="evidence" value="ECO:0007669"/>
    <property type="project" value="UniProtKB-ARBA"/>
</dbReference>
<dbReference type="InterPro" id="IPR036412">
    <property type="entry name" value="HAD-like_sf"/>
</dbReference>
<dbReference type="GO" id="GO:0005829">
    <property type="term" value="C:cytosol"/>
    <property type="evidence" value="ECO:0007669"/>
    <property type="project" value="TreeGrafter"/>
</dbReference>
<evidence type="ECO:0008006" key="3">
    <source>
        <dbReference type="Google" id="ProtNLM"/>
    </source>
</evidence>
<accession>A0A0B5D606</accession>
<organism evidence="1 2">
    <name type="scientific">Corynebacterium humireducens NBRC 106098 = DSM 45392</name>
    <dbReference type="NCBI Taxonomy" id="1223515"/>
    <lineage>
        <taxon>Bacteria</taxon>
        <taxon>Bacillati</taxon>
        <taxon>Actinomycetota</taxon>
        <taxon>Actinomycetes</taxon>
        <taxon>Mycobacteriales</taxon>
        <taxon>Corynebacteriaceae</taxon>
        <taxon>Corynebacterium</taxon>
    </lineage>
</organism>
<evidence type="ECO:0000313" key="1">
    <source>
        <dbReference type="EMBL" id="AJE34266.1"/>
    </source>
</evidence>
<keyword evidence="2" id="KW-1185">Reference proteome</keyword>
<protein>
    <recommendedName>
        <fullName evidence="3">HAD family hydrolase</fullName>
    </recommendedName>
</protein>
<evidence type="ECO:0000313" key="2">
    <source>
        <dbReference type="Proteomes" id="UP000031524"/>
    </source>
</evidence>
<dbReference type="KEGG" id="chm:B842_12105"/>
<dbReference type="OrthoDB" id="3180855at2"/>
<dbReference type="CDD" id="cd07516">
    <property type="entry name" value="HAD_Pase"/>
    <property type="match status" value="1"/>
</dbReference>
<dbReference type="EMBL" id="CP005286">
    <property type="protein sequence ID" value="AJE34266.1"/>
    <property type="molecule type" value="Genomic_DNA"/>
</dbReference>
<dbReference type="SFLD" id="SFLDS00003">
    <property type="entry name" value="Haloacid_Dehalogenase"/>
    <property type="match status" value="1"/>
</dbReference>
<dbReference type="STRING" id="1223515.B842_12105"/>
<reference evidence="1 2" key="1">
    <citation type="submission" date="2013-04" db="EMBL/GenBank/DDBJ databases">
        <title>Complete genome sequence of Corynebacterium humireducens DSM 45392(T), isolated from a wastewater-fed microbial fuel cell.</title>
        <authorList>
            <person name="Ruckert C."/>
            <person name="Albersmeier A."/>
            <person name="Kalinowski J."/>
        </authorList>
    </citation>
    <scope>NUCLEOTIDE SEQUENCE [LARGE SCALE GENOMIC DNA]</scope>
    <source>
        <strain evidence="2">MFC-5</strain>
    </source>
</reference>
<dbReference type="Gene3D" id="3.40.50.1000">
    <property type="entry name" value="HAD superfamily/HAD-like"/>
    <property type="match status" value="1"/>
</dbReference>
<name>A0A0B5D606_9CORY</name>
<dbReference type="PANTHER" id="PTHR10000:SF8">
    <property type="entry name" value="HAD SUPERFAMILY HYDROLASE-LIKE, TYPE 3"/>
    <property type="match status" value="1"/>
</dbReference>
<dbReference type="InterPro" id="IPR023214">
    <property type="entry name" value="HAD_sf"/>
</dbReference>
<dbReference type="InterPro" id="IPR000150">
    <property type="entry name" value="Cof"/>
</dbReference>
<dbReference type="NCBIfam" id="TIGR01484">
    <property type="entry name" value="HAD-SF-IIB"/>
    <property type="match status" value="1"/>
</dbReference>
<dbReference type="SUPFAM" id="SSF56784">
    <property type="entry name" value="HAD-like"/>
    <property type="match status" value="1"/>
</dbReference>
<sequence length="278" mass="29988">MQTPGPAPRLVASDVDGTLINSQDRIIPRVRDVIVRAVQAGTEVALATGRPHRWIFPVLDQLPIRPVCVTSNGAVVYDSANDRVLATHALTPETMAEVLELSKEAFHEVGGIAIGCERVGRSAFDPEEEMFVISPGYLHTWEEQGYGVAPEHEVISQPAVKMILRHEQLTAPEMFDLVAPFIDPDVAHVTFSMNEGLLEVAAPGVTKALGVSTLATLHGIAREDVIAFGDMPNDIEMLAWAGTGVAMGNARDSVKDVADFTTGTNDEGGLAQVLERWF</sequence>
<dbReference type="NCBIfam" id="TIGR00099">
    <property type="entry name" value="Cof-subfamily"/>
    <property type="match status" value="1"/>
</dbReference>
<dbReference type="AlphaFoldDB" id="A0A0B5D606"/>
<proteinExistence type="predicted"/>
<dbReference type="HOGENOM" id="CLU_044146_0_0_11"/>
<dbReference type="InterPro" id="IPR006379">
    <property type="entry name" value="HAD-SF_hydro_IIB"/>
</dbReference>